<evidence type="ECO:0000313" key="2">
    <source>
        <dbReference type="EMBL" id="QNR51023.1"/>
    </source>
</evidence>
<sequence length="191" mass="20765">MWRVVFLVRRILTSLIALIFCLPVMAASPSGSGYIQHDSLECSGVKVELVSNCENEAVESDQAQAGLPVCTGQVIKIGGKETQREMQKVSQLTKSGKHIAMLSNVVVSMACINGSKGSLVSIGGYSGCGACPEWHGYYSMDGKLVNYVYSNSFRSFGSFGSRDELIEKFGVSKRDLVDESAFAQKVKYERP</sequence>
<dbReference type="Proteomes" id="UP000516316">
    <property type="component" value="Chromosome"/>
</dbReference>
<reference evidence="2 3" key="1">
    <citation type="submission" date="2020-09" db="EMBL/GenBank/DDBJ databases">
        <title>The Genome Sequence of Pseudomonas chlororaphis strain Qlu-1 - A phenazine-derivative-producing strain.</title>
        <authorList>
            <person name="Li L."/>
            <person name="Liu K."/>
        </authorList>
    </citation>
    <scope>NUCLEOTIDE SEQUENCE [LARGE SCALE GENOMIC DNA]</scope>
    <source>
        <strain evidence="3">qlu-1</strain>
    </source>
</reference>
<proteinExistence type="predicted"/>
<gene>
    <name evidence="2" type="ORF">HLB40_29670</name>
</gene>
<evidence type="ECO:0000313" key="3">
    <source>
        <dbReference type="Proteomes" id="UP000516316"/>
    </source>
</evidence>
<feature type="chain" id="PRO_5042993230" evidence="1">
    <location>
        <begin position="27"/>
        <end position="191"/>
    </location>
</feature>
<name>A0AAP9W7R1_9PSED</name>
<dbReference type="EMBL" id="CP061079">
    <property type="protein sequence ID" value="QNR51023.1"/>
    <property type="molecule type" value="Genomic_DNA"/>
</dbReference>
<dbReference type="AlphaFoldDB" id="A0AAP9W7R1"/>
<accession>A0AAP9W7R1</accession>
<organism evidence="2 3">
    <name type="scientific">Pseudomonas chlororaphis</name>
    <dbReference type="NCBI Taxonomy" id="587753"/>
    <lineage>
        <taxon>Bacteria</taxon>
        <taxon>Pseudomonadati</taxon>
        <taxon>Pseudomonadota</taxon>
        <taxon>Gammaproteobacteria</taxon>
        <taxon>Pseudomonadales</taxon>
        <taxon>Pseudomonadaceae</taxon>
        <taxon>Pseudomonas</taxon>
    </lineage>
</organism>
<keyword evidence="1" id="KW-0732">Signal</keyword>
<evidence type="ECO:0000256" key="1">
    <source>
        <dbReference type="SAM" id="SignalP"/>
    </source>
</evidence>
<feature type="signal peptide" evidence="1">
    <location>
        <begin position="1"/>
        <end position="26"/>
    </location>
</feature>
<protein>
    <submittedName>
        <fullName evidence="2">Uncharacterized protein</fullName>
    </submittedName>
</protein>